<evidence type="ECO:0000313" key="1">
    <source>
        <dbReference type="EMBL" id="KAG5635478.1"/>
    </source>
</evidence>
<dbReference type="EMBL" id="JABCKV010003248">
    <property type="protein sequence ID" value="KAG5635478.1"/>
    <property type="molecule type" value="Genomic_DNA"/>
</dbReference>
<name>A0A9P7FSJ2_9AGAR</name>
<accession>A0A9P7FSJ2</accession>
<proteinExistence type="predicted"/>
<organism evidence="1 2">
    <name type="scientific">Asterophora parasitica</name>
    <dbReference type="NCBI Taxonomy" id="117018"/>
    <lineage>
        <taxon>Eukaryota</taxon>
        <taxon>Fungi</taxon>
        <taxon>Dikarya</taxon>
        <taxon>Basidiomycota</taxon>
        <taxon>Agaricomycotina</taxon>
        <taxon>Agaricomycetes</taxon>
        <taxon>Agaricomycetidae</taxon>
        <taxon>Agaricales</taxon>
        <taxon>Tricholomatineae</taxon>
        <taxon>Lyophyllaceae</taxon>
        <taxon>Asterophora</taxon>
    </lineage>
</organism>
<dbReference type="AlphaFoldDB" id="A0A9P7FSJ2"/>
<gene>
    <name evidence="1" type="ORF">DXG03_005382</name>
</gene>
<dbReference type="OrthoDB" id="3237746at2759"/>
<reference evidence="1" key="1">
    <citation type="submission" date="2020-07" db="EMBL/GenBank/DDBJ databases">
        <authorList>
            <person name="Nieuwenhuis M."/>
            <person name="Van De Peppel L.J.J."/>
        </authorList>
    </citation>
    <scope>NUCLEOTIDE SEQUENCE</scope>
    <source>
        <strain evidence="1">AP01</strain>
        <tissue evidence="1">Mycelium</tissue>
    </source>
</reference>
<sequence length="62" mass="6969">TWLKHLNEAICILNWHILPTLNHLPKELMLGLVIGTLKMAIEESMSVLKADNVTTQLASSHH</sequence>
<feature type="non-terminal residue" evidence="1">
    <location>
        <position position="1"/>
    </location>
</feature>
<keyword evidence="2" id="KW-1185">Reference proteome</keyword>
<dbReference type="Proteomes" id="UP000775547">
    <property type="component" value="Unassembled WGS sequence"/>
</dbReference>
<protein>
    <submittedName>
        <fullName evidence="1">Uncharacterized protein</fullName>
    </submittedName>
</protein>
<comment type="caution">
    <text evidence="1">The sequence shown here is derived from an EMBL/GenBank/DDBJ whole genome shotgun (WGS) entry which is preliminary data.</text>
</comment>
<evidence type="ECO:0000313" key="2">
    <source>
        <dbReference type="Proteomes" id="UP000775547"/>
    </source>
</evidence>
<reference evidence="1" key="2">
    <citation type="submission" date="2021-10" db="EMBL/GenBank/DDBJ databases">
        <title>Phylogenomics reveals ancestral predisposition of the termite-cultivated fungus Termitomyces towards a domesticated lifestyle.</title>
        <authorList>
            <person name="Auxier B."/>
            <person name="Grum-Grzhimaylo A."/>
            <person name="Cardenas M.E."/>
            <person name="Lodge J.D."/>
            <person name="Laessoe T."/>
            <person name="Pedersen O."/>
            <person name="Smith M.E."/>
            <person name="Kuyper T.W."/>
            <person name="Franco-Molano E.A."/>
            <person name="Baroni T.J."/>
            <person name="Aanen D.K."/>
        </authorList>
    </citation>
    <scope>NUCLEOTIDE SEQUENCE</scope>
    <source>
        <strain evidence="1">AP01</strain>
        <tissue evidence="1">Mycelium</tissue>
    </source>
</reference>